<dbReference type="InterPro" id="IPR000160">
    <property type="entry name" value="GGDEF_dom"/>
</dbReference>
<dbReference type="InterPro" id="IPR043128">
    <property type="entry name" value="Rev_trsase/Diguanyl_cyclase"/>
</dbReference>
<dbReference type="Proteomes" id="UP000287910">
    <property type="component" value="Unassembled WGS sequence"/>
</dbReference>
<accession>A0A432LFU7</accession>
<keyword evidence="4" id="KW-1185">Reference proteome</keyword>
<dbReference type="SMART" id="SM00267">
    <property type="entry name" value="GGDEF"/>
    <property type="match status" value="1"/>
</dbReference>
<keyword evidence="1" id="KW-1133">Transmembrane helix</keyword>
<dbReference type="InterPro" id="IPR050469">
    <property type="entry name" value="Diguanylate_Cyclase"/>
</dbReference>
<reference evidence="3 4" key="1">
    <citation type="submission" date="2018-12" db="EMBL/GenBank/DDBJ databases">
        <title>Lysinibacillus antri sp. nov., isolated from a cave soil.</title>
        <authorList>
            <person name="Narsing Rao M.P."/>
            <person name="Zhang H."/>
            <person name="Dong Z.-Y."/>
            <person name="Niu X.-K."/>
            <person name="Zhang K."/>
            <person name="Fang B.-Z."/>
            <person name="Kang Y.-Q."/>
            <person name="Xiao M."/>
            <person name="Li W.-J."/>
        </authorList>
    </citation>
    <scope>NUCLEOTIDE SEQUENCE [LARGE SCALE GENOMIC DNA]</scope>
    <source>
        <strain evidence="3 4">SYSU K30002</strain>
    </source>
</reference>
<gene>
    <name evidence="3" type="ORF">EK386_02570</name>
</gene>
<dbReference type="GO" id="GO:0052621">
    <property type="term" value="F:diguanylate cyclase activity"/>
    <property type="evidence" value="ECO:0007669"/>
    <property type="project" value="TreeGrafter"/>
</dbReference>
<dbReference type="CDD" id="cd01949">
    <property type="entry name" value="GGDEF"/>
    <property type="match status" value="1"/>
</dbReference>
<keyword evidence="1" id="KW-0472">Membrane</keyword>
<evidence type="ECO:0000256" key="1">
    <source>
        <dbReference type="SAM" id="Phobius"/>
    </source>
</evidence>
<dbReference type="AlphaFoldDB" id="A0A432LFU7"/>
<dbReference type="InterPro" id="IPR029787">
    <property type="entry name" value="Nucleotide_cyclase"/>
</dbReference>
<dbReference type="EMBL" id="RYYR01000002">
    <property type="protein sequence ID" value="RUL56530.1"/>
    <property type="molecule type" value="Genomic_DNA"/>
</dbReference>
<evidence type="ECO:0000259" key="2">
    <source>
        <dbReference type="PROSITE" id="PS50887"/>
    </source>
</evidence>
<dbReference type="Gene3D" id="3.30.70.270">
    <property type="match status" value="1"/>
</dbReference>
<dbReference type="PROSITE" id="PS50887">
    <property type="entry name" value="GGDEF"/>
    <property type="match status" value="1"/>
</dbReference>
<protein>
    <submittedName>
        <fullName evidence="3">GGDEF domain-containing protein</fullName>
    </submittedName>
</protein>
<dbReference type="SUPFAM" id="SSF55073">
    <property type="entry name" value="Nucleotide cyclase"/>
    <property type="match status" value="1"/>
</dbReference>
<evidence type="ECO:0000313" key="4">
    <source>
        <dbReference type="Proteomes" id="UP000287910"/>
    </source>
</evidence>
<evidence type="ECO:0000313" key="3">
    <source>
        <dbReference type="EMBL" id="RUL56530.1"/>
    </source>
</evidence>
<keyword evidence="1" id="KW-0812">Transmembrane</keyword>
<feature type="transmembrane region" description="Helical" evidence="1">
    <location>
        <begin position="306"/>
        <end position="328"/>
    </location>
</feature>
<dbReference type="RefSeq" id="WP_126657447.1">
    <property type="nucleotide sequence ID" value="NZ_RYYR01000002.1"/>
</dbReference>
<dbReference type="Pfam" id="PF00990">
    <property type="entry name" value="GGDEF"/>
    <property type="match status" value="1"/>
</dbReference>
<proteinExistence type="predicted"/>
<dbReference type="NCBIfam" id="TIGR00254">
    <property type="entry name" value="GGDEF"/>
    <property type="match status" value="1"/>
</dbReference>
<feature type="domain" description="GGDEF" evidence="2">
    <location>
        <begin position="362"/>
        <end position="494"/>
    </location>
</feature>
<name>A0A432LFU7_9BACI</name>
<dbReference type="PANTHER" id="PTHR45138">
    <property type="entry name" value="REGULATORY COMPONENTS OF SENSORY TRANSDUCTION SYSTEM"/>
    <property type="match status" value="1"/>
</dbReference>
<sequence>MNNLRMKLLLGLVLFAIIVVSTISYINRQMLITDIQEQEVSNRELIEDHILNDMRSVDIAHYYLDIEISREMEQFLRDMVKKYEMNPNVMDWDLEAMKGKQGFEIYILDEANTVIHTTFQQDLGLNFSACCTEFSSLLDHRRKSGLFYSDGIDVSTTTGEINKYSYLGTPDDKYLFELSVSTKTIPVFRQFNFVRTANYLVDKYEDLLDVKIMNAGGYFLNDALVKTSVTSVKDMPTKFKEHFEKARMTMEPVEYTIEKEGGLIETFRFLPYEATHQRGDSTKRVIYVKYDNGHELALLKQNTEQFWKLLTISFFISLFMLMVFIKILSKTFNLAKYDPLTGVHNRASYMNYIEKLTGWNRKSFGLLLVDLDNFKKVNDKFGHAKGDEVLMEAAKLLQTVAKKQGFVARLGGDEFAIVIPNASEEHLNHFASEVIRSFRGSKNKNLQSEIWEVLSVSVGGTLIKTGEEGHKLFNRADEALYKAKNAGKDQYVIN</sequence>
<dbReference type="PANTHER" id="PTHR45138:SF9">
    <property type="entry name" value="DIGUANYLATE CYCLASE DGCM-RELATED"/>
    <property type="match status" value="1"/>
</dbReference>
<organism evidence="3 4">
    <name type="scientific">Lysinibacillus antri</name>
    <dbReference type="NCBI Taxonomy" id="2498145"/>
    <lineage>
        <taxon>Bacteria</taxon>
        <taxon>Bacillati</taxon>
        <taxon>Bacillota</taxon>
        <taxon>Bacilli</taxon>
        <taxon>Bacillales</taxon>
        <taxon>Bacillaceae</taxon>
        <taxon>Lysinibacillus</taxon>
    </lineage>
</organism>
<comment type="caution">
    <text evidence="3">The sequence shown here is derived from an EMBL/GenBank/DDBJ whole genome shotgun (WGS) entry which is preliminary data.</text>
</comment>